<feature type="region of interest" description="Disordered" evidence="1">
    <location>
        <begin position="1"/>
        <end position="22"/>
    </location>
</feature>
<reference evidence="3" key="2">
    <citation type="submission" date="2016-04" db="EMBL/GenBank/DDBJ databases">
        <title>Planomonospora sphaerica JCM9374 whole genome shotgun sequence.</title>
        <authorList>
            <person name="Suzuki T."/>
            <person name="Dohra H."/>
            <person name="Kodani S."/>
        </authorList>
    </citation>
    <scope>NUCLEOTIDE SEQUENCE [LARGE SCALE GENOMIC DNA]</scope>
    <source>
        <strain evidence="3">JCM 9374</strain>
    </source>
</reference>
<evidence type="ECO:0000313" key="2">
    <source>
        <dbReference type="EMBL" id="GAT71456.1"/>
    </source>
</evidence>
<feature type="compositionally biased region" description="Low complexity" evidence="1">
    <location>
        <begin position="157"/>
        <end position="169"/>
    </location>
</feature>
<dbReference type="EMBL" id="BDCX01000033">
    <property type="protein sequence ID" value="GAT71456.1"/>
    <property type="molecule type" value="Genomic_DNA"/>
</dbReference>
<comment type="caution">
    <text evidence="2">The sequence shown here is derived from an EMBL/GenBank/DDBJ whole genome shotgun (WGS) entry which is preliminary data.</text>
</comment>
<feature type="region of interest" description="Disordered" evidence="1">
    <location>
        <begin position="157"/>
        <end position="199"/>
    </location>
</feature>
<evidence type="ECO:0000313" key="3">
    <source>
        <dbReference type="Proteomes" id="UP000077701"/>
    </source>
</evidence>
<organism evidence="2 3">
    <name type="scientific">Planomonospora sphaerica</name>
    <dbReference type="NCBI Taxonomy" id="161355"/>
    <lineage>
        <taxon>Bacteria</taxon>
        <taxon>Bacillati</taxon>
        <taxon>Actinomycetota</taxon>
        <taxon>Actinomycetes</taxon>
        <taxon>Streptosporangiales</taxon>
        <taxon>Streptosporangiaceae</taxon>
        <taxon>Planomonospora</taxon>
    </lineage>
</organism>
<gene>
    <name evidence="2" type="ORF">PS9374_07147</name>
</gene>
<name>A0A171DQX4_9ACTN</name>
<feature type="region of interest" description="Disordered" evidence="1">
    <location>
        <begin position="37"/>
        <end position="88"/>
    </location>
</feature>
<protein>
    <submittedName>
        <fullName evidence="2">Uncharacterized protein</fullName>
    </submittedName>
</protein>
<evidence type="ECO:0000256" key="1">
    <source>
        <dbReference type="SAM" id="MobiDB-lite"/>
    </source>
</evidence>
<feature type="region of interest" description="Disordered" evidence="1">
    <location>
        <begin position="278"/>
        <end position="298"/>
    </location>
</feature>
<keyword evidence="3" id="KW-1185">Reference proteome</keyword>
<sequence>MGSSIRRAPDPAKNACQSGAAPRVWASATAVRTCLASGRSRWSSGANAASDRSARQSWPIADSTPSGPSSRKVVTPWPASHRTASWKRTEAHTWRTQYSAEHSSGPAGSPVTVETIGIRGAEYRTTWAIRRNSASIGSMSGEWNAWETRSRVRLRSGSAAATARTSSSRPEITTEAGPLTAAMPTPPVSSGSVSSSDACRATIAPPRGSSCINRPRAAASMAASSSGITPAAWAAASSPTECPARNAGSSPHDSSSRKSATSTANRAACAYIVWSSRAASAEPGAAKSTSYRGRSSCRSRWPAAWSRAAAKAGKAV</sequence>
<dbReference type="AlphaFoldDB" id="A0A171DQX4"/>
<reference evidence="2 3" key="1">
    <citation type="journal article" date="2016" name="Genome Announc.">
        <title>Draft Genome Sequence of Planomonospora sphaerica JCM9374, a Rare Actinomycete.</title>
        <authorList>
            <person name="Dohra H."/>
            <person name="Suzuki T."/>
            <person name="Inoue Y."/>
            <person name="Kodani S."/>
        </authorList>
    </citation>
    <scope>NUCLEOTIDE SEQUENCE [LARGE SCALE GENOMIC DNA]</scope>
    <source>
        <strain evidence="2 3">JCM 9374</strain>
    </source>
</reference>
<feature type="region of interest" description="Disordered" evidence="1">
    <location>
        <begin position="239"/>
        <end position="261"/>
    </location>
</feature>
<feature type="compositionally biased region" description="Polar residues" evidence="1">
    <location>
        <begin position="247"/>
        <end position="261"/>
    </location>
</feature>
<accession>A0A171DQX4</accession>
<proteinExistence type="predicted"/>
<dbReference type="Proteomes" id="UP000077701">
    <property type="component" value="Unassembled WGS sequence"/>
</dbReference>